<feature type="region of interest" description="Disordered" evidence="8">
    <location>
        <begin position="664"/>
        <end position="684"/>
    </location>
</feature>
<feature type="compositionally biased region" description="Polar residues" evidence="8">
    <location>
        <begin position="667"/>
        <end position="684"/>
    </location>
</feature>
<dbReference type="Gene3D" id="3.30.70.330">
    <property type="match status" value="1"/>
</dbReference>
<feature type="domain" description="C3H1-type" evidence="10">
    <location>
        <begin position="239"/>
        <end position="266"/>
    </location>
</feature>
<dbReference type="InterPro" id="IPR036855">
    <property type="entry name" value="Znf_CCCH_sf"/>
</dbReference>
<keyword evidence="4 6" id="KW-0694">RNA-binding</keyword>
<accession>A0AAV8SGH8</accession>
<dbReference type="PROSITE" id="PS50103">
    <property type="entry name" value="ZF_C3H1"/>
    <property type="match status" value="1"/>
</dbReference>
<dbReference type="Pfam" id="PF23182">
    <property type="entry name" value="PABC_AtC3H46"/>
    <property type="match status" value="1"/>
</dbReference>
<evidence type="ECO:0000256" key="8">
    <source>
        <dbReference type="SAM" id="MobiDB-lite"/>
    </source>
</evidence>
<evidence type="ECO:0000256" key="4">
    <source>
        <dbReference type="ARBA" id="ARBA00022884"/>
    </source>
</evidence>
<dbReference type="FunFam" id="3.30.70.330:FF:000678">
    <property type="entry name" value="zinc finger CCCH domain-containing protein 53-like isoform X2"/>
    <property type="match status" value="1"/>
</dbReference>
<dbReference type="SUPFAM" id="SSF90229">
    <property type="entry name" value="CCCH zinc finger"/>
    <property type="match status" value="1"/>
</dbReference>
<evidence type="ECO:0000256" key="2">
    <source>
        <dbReference type="ARBA" id="ARBA00022771"/>
    </source>
</evidence>
<evidence type="ECO:0000256" key="3">
    <source>
        <dbReference type="ARBA" id="ARBA00022833"/>
    </source>
</evidence>
<dbReference type="InterPro" id="IPR056276">
    <property type="entry name" value="AtC3H46-like_PABC-like"/>
</dbReference>
<proteinExistence type="predicted"/>
<dbReference type="Proteomes" id="UP001159364">
    <property type="component" value="Linkage Group LG11"/>
</dbReference>
<dbReference type="InterPro" id="IPR034365">
    <property type="entry name" value="AtC3H46-like_RRM"/>
</dbReference>
<dbReference type="CDD" id="cd12458">
    <property type="entry name" value="RRM_AtC3H46_like"/>
    <property type="match status" value="1"/>
</dbReference>
<dbReference type="Pfam" id="PF00642">
    <property type="entry name" value="zf-CCCH"/>
    <property type="match status" value="1"/>
</dbReference>
<feature type="domain" description="RRM" evidence="9">
    <location>
        <begin position="366"/>
        <end position="442"/>
    </location>
</feature>
<keyword evidence="2 7" id="KW-0863">Zinc-finger</keyword>
<sequence length="684" mass="75619">MDLSEATNLLLSKIKTLDPENASKIMGWILIQGLSDADLVRLAFGPDTLLQDVVMKAKTQVGFLANTFSSSCSTPISPLNPISRPNNSSNPFSLSSPRLTGSGSGSSSFVDFGKNHSLHSRTLPGILSDYSSNNPVSTKSSPFLSYDNIRSGSVLVPPFSKNVGNNIGGCGNLNGDMLDECHFGDYLSFLDESSSRNEEFVDQRGQLGTYSLGNGDAHLHRRRFSESDAFLGVEDESFGNGYRPCMYFAKGYCKNGDNCKFIHGGIGDNVEVNGGSVIIGSPREMDRLYLHQHEEMLRVKAAQHQRRLAYNKYLNFLLQQQSDTQRLGTAAEAIMGDEFHKVGRFHHERNDLLAMGMIEKATSASRQIYLTFPADSTFKDEDVSNYFSTFGPVQDVRIPYQQKRMFGFVTFVHPETVKIILARGNPHFICDSRVLVKPYKEKGTGRIPNDRRQQHVQQQLLERTNFPLCSSPSGLDSRELYDLHLGTRMLYNNQEMILRKKLEEQAELQQAIELQGRRLINLELPEVRGDYINRHQRSLSVGTPVSLPTNNAINQDTGVKSDVTYQEALGENVGSVAAAAVSSTFAADEQILEQDVNATCFEKNSVLTIKDEDISSDGCDVRKCHKENVDQALPDSLFASPSKLSKNQQPALLPDLAEIKEAPKVSVASSSMDPVTSISKGTSQ</sequence>
<organism evidence="11 12">
    <name type="scientific">Erythroxylum novogranatense</name>
    <dbReference type="NCBI Taxonomy" id="1862640"/>
    <lineage>
        <taxon>Eukaryota</taxon>
        <taxon>Viridiplantae</taxon>
        <taxon>Streptophyta</taxon>
        <taxon>Embryophyta</taxon>
        <taxon>Tracheophyta</taxon>
        <taxon>Spermatophyta</taxon>
        <taxon>Magnoliopsida</taxon>
        <taxon>eudicotyledons</taxon>
        <taxon>Gunneridae</taxon>
        <taxon>Pentapetalae</taxon>
        <taxon>rosids</taxon>
        <taxon>fabids</taxon>
        <taxon>Malpighiales</taxon>
        <taxon>Erythroxylaceae</taxon>
        <taxon>Erythroxylum</taxon>
    </lineage>
</organism>
<dbReference type="InterPro" id="IPR035979">
    <property type="entry name" value="RBD_domain_sf"/>
</dbReference>
<evidence type="ECO:0000256" key="1">
    <source>
        <dbReference type="ARBA" id="ARBA00022723"/>
    </source>
</evidence>
<dbReference type="AlphaFoldDB" id="A0AAV8SGH8"/>
<feature type="zinc finger region" description="C3H1-type" evidence="7">
    <location>
        <begin position="239"/>
        <end position="266"/>
    </location>
</feature>
<evidence type="ECO:0000256" key="6">
    <source>
        <dbReference type="PROSITE-ProRule" id="PRU00176"/>
    </source>
</evidence>
<dbReference type="Pfam" id="PF00076">
    <property type="entry name" value="RRM_1"/>
    <property type="match status" value="1"/>
</dbReference>
<evidence type="ECO:0008006" key="13">
    <source>
        <dbReference type="Google" id="ProtNLM"/>
    </source>
</evidence>
<dbReference type="SMART" id="SM00356">
    <property type="entry name" value="ZnF_C3H1"/>
    <property type="match status" value="1"/>
</dbReference>
<keyword evidence="5" id="KW-0238">DNA-binding</keyword>
<dbReference type="EMBL" id="JAIWQS010000011">
    <property type="protein sequence ID" value="KAJ8751239.1"/>
    <property type="molecule type" value="Genomic_DNA"/>
</dbReference>
<evidence type="ECO:0000313" key="12">
    <source>
        <dbReference type="Proteomes" id="UP001159364"/>
    </source>
</evidence>
<comment type="caution">
    <text evidence="11">The sequence shown here is derived from an EMBL/GenBank/DDBJ whole genome shotgun (WGS) entry which is preliminary data.</text>
</comment>
<evidence type="ECO:0000313" key="11">
    <source>
        <dbReference type="EMBL" id="KAJ8751239.1"/>
    </source>
</evidence>
<protein>
    <recommendedName>
        <fullName evidence="13">Zinc finger CCCH domain-containing protein 55-like</fullName>
    </recommendedName>
</protein>
<dbReference type="SUPFAM" id="SSF54928">
    <property type="entry name" value="RNA-binding domain, RBD"/>
    <property type="match status" value="1"/>
</dbReference>
<dbReference type="PANTHER" id="PTHR24009">
    <property type="entry name" value="RNA-BINDING (RRM/RBD/RNP MOTIFS)"/>
    <property type="match status" value="1"/>
</dbReference>
<evidence type="ECO:0000256" key="5">
    <source>
        <dbReference type="ARBA" id="ARBA00023125"/>
    </source>
</evidence>
<evidence type="ECO:0000259" key="10">
    <source>
        <dbReference type="PROSITE" id="PS50103"/>
    </source>
</evidence>
<reference evidence="11 12" key="1">
    <citation type="submission" date="2021-09" db="EMBL/GenBank/DDBJ databases">
        <title>Genomic insights and catalytic innovation underlie evolution of tropane alkaloids biosynthesis.</title>
        <authorList>
            <person name="Wang Y.-J."/>
            <person name="Tian T."/>
            <person name="Huang J.-P."/>
            <person name="Huang S.-X."/>
        </authorList>
    </citation>
    <scope>NUCLEOTIDE SEQUENCE [LARGE SCALE GENOMIC DNA]</scope>
    <source>
        <strain evidence="11">KIB-2018</strain>
        <tissue evidence="11">Leaf</tissue>
    </source>
</reference>
<name>A0AAV8SGH8_9ROSI</name>
<dbReference type="InterPro" id="IPR000504">
    <property type="entry name" value="RRM_dom"/>
</dbReference>
<keyword evidence="1 7" id="KW-0479">Metal-binding</keyword>
<dbReference type="PANTHER" id="PTHR24009:SF20">
    <property type="entry name" value="RNA-BINDING (RRM_RBD_RNP MOTIFS) FAMILY PROTEIN"/>
    <property type="match status" value="1"/>
</dbReference>
<dbReference type="GO" id="GO:0008270">
    <property type="term" value="F:zinc ion binding"/>
    <property type="evidence" value="ECO:0007669"/>
    <property type="project" value="UniProtKB-KW"/>
</dbReference>
<dbReference type="Gene3D" id="4.10.1000.10">
    <property type="entry name" value="Zinc finger, CCCH-type"/>
    <property type="match status" value="1"/>
</dbReference>
<keyword evidence="3 7" id="KW-0862">Zinc</keyword>
<dbReference type="GO" id="GO:0003677">
    <property type="term" value="F:DNA binding"/>
    <property type="evidence" value="ECO:0007669"/>
    <property type="project" value="UniProtKB-KW"/>
</dbReference>
<gene>
    <name evidence="11" type="ORF">K2173_016420</name>
</gene>
<dbReference type="InterPro" id="IPR012677">
    <property type="entry name" value="Nucleotide-bd_a/b_plait_sf"/>
</dbReference>
<dbReference type="SMART" id="SM00360">
    <property type="entry name" value="RRM"/>
    <property type="match status" value="1"/>
</dbReference>
<keyword evidence="12" id="KW-1185">Reference proteome</keyword>
<dbReference type="InterPro" id="IPR000571">
    <property type="entry name" value="Znf_CCCH"/>
</dbReference>
<dbReference type="PROSITE" id="PS50102">
    <property type="entry name" value="RRM"/>
    <property type="match status" value="1"/>
</dbReference>
<evidence type="ECO:0000256" key="7">
    <source>
        <dbReference type="PROSITE-ProRule" id="PRU00723"/>
    </source>
</evidence>
<feature type="region of interest" description="Disordered" evidence="8">
    <location>
        <begin position="79"/>
        <end position="99"/>
    </location>
</feature>
<evidence type="ECO:0000259" key="9">
    <source>
        <dbReference type="PROSITE" id="PS50102"/>
    </source>
</evidence>
<dbReference type="GO" id="GO:0003723">
    <property type="term" value="F:RNA binding"/>
    <property type="evidence" value="ECO:0007669"/>
    <property type="project" value="UniProtKB-UniRule"/>
</dbReference>